<keyword evidence="2" id="KW-1185">Reference proteome</keyword>
<evidence type="ECO:0000313" key="2">
    <source>
        <dbReference type="Proteomes" id="UP000641646"/>
    </source>
</evidence>
<protein>
    <submittedName>
        <fullName evidence="1">DUF177 domain-containing protein</fullName>
    </submittedName>
</protein>
<dbReference type="RefSeq" id="WP_190474543.1">
    <property type="nucleotide sequence ID" value="NZ_JACJPW010000145.1"/>
</dbReference>
<dbReference type="AlphaFoldDB" id="A0A926ZKI6"/>
<reference evidence="1" key="2">
    <citation type="submission" date="2020-08" db="EMBL/GenBank/DDBJ databases">
        <authorList>
            <person name="Chen M."/>
            <person name="Teng W."/>
            <person name="Zhao L."/>
            <person name="Hu C."/>
            <person name="Zhou Y."/>
            <person name="Han B."/>
            <person name="Song L."/>
            <person name="Shu W."/>
        </authorList>
    </citation>
    <scope>NUCLEOTIDE SEQUENCE</scope>
    <source>
        <strain evidence="1">FACHB-1375</strain>
    </source>
</reference>
<reference evidence="1" key="1">
    <citation type="journal article" date="2015" name="ISME J.">
        <title>Draft Genome Sequence of Streptomyces incarnatus NRRL8089, which Produces the Nucleoside Antibiotic Sinefungin.</title>
        <authorList>
            <person name="Oshima K."/>
            <person name="Hattori M."/>
            <person name="Shimizu H."/>
            <person name="Fukuda K."/>
            <person name="Nemoto M."/>
            <person name="Inagaki K."/>
            <person name="Tamura T."/>
        </authorList>
    </citation>
    <scope>NUCLEOTIDE SEQUENCE</scope>
    <source>
        <strain evidence="1">FACHB-1375</strain>
    </source>
</reference>
<gene>
    <name evidence="1" type="ORF">H6G03_33015</name>
</gene>
<dbReference type="Proteomes" id="UP000641646">
    <property type="component" value="Unassembled WGS sequence"/>
</dbReference>
<organism evidence="1 2">
    <name type="scientific">Aerosakkonema funiforme FACHB-1375</name>
    <dbReference type="NCBI Taxonomy" id="2949571"/>
    <lineage>
        <taxon>Bacteria</taxon>
        <taxon>Bacillati</taxon>
        <taxon>Cyanobacteriota</taxon>
        <taxon>Cyanophyceae</taxon>
        <taxon>Oscillatoriophycideae</taxon>
        <taxon>Aerosakkonematales</taxon>
        <taxon>Aerosakkonemataceae</taxon>
        <taxon>Aerosakkonema</taxon>
    </lineage>
</organism>
<dbReference type="InterPro" id="IPR003772">
    <property type="entry name" value="YceD"/>
</dbReference>
<dbReference type="Pfam" id="PF02620">
    <property type="entry name" value="YceD"/>
    <property type="match status" value="1"/>
</dbReference>
<accession>A0A926ZKI6</accession>
<proteinExistence type="predicted"/>
<sequence>MEPIYIPHLLKAPEKKEEIQLEEFLPALETLTPVRGRAIVTHQGNYLEVSVQAEAIITLTCHRCLQQYNHRLVLKTSELIWLDEAADESEDIPSEREVLLEDLVETLPPNGYFHPSDWLYQQMCLAIPQRQLCDSQCPGITIKSEEGQPPPLTDRRWATLEALKKQLS</sequence>
<comment type="caution">
    <text evidence="1">The sequence shown here is derived from an EMBL/GenBank/DDBJ whole genome shotgun (WGS) entry which is preliminary data.</text>
</comment>
<evidence type="ECO:0000313" key="1">
    <source>
        <dbReference type="EMBL" id="MBD2185829.1"/>
    </source>
</evidence>
<dbReference type="EMBL" id="JACJPW010000145">
    <property type="protein sequence ID" value="MBD2185829.1"/>
    <property type="molecule type" value="Genomic_DNA"/>
</dbReference>
<name>A0A926ZKI6_9CYAN</name>